<accession>A0A6J5NVQ9</accession>
<reference evidence="1" key="1">
    <citation type="submission" date="2020-04" db="EMBL/GenBank/DDBJ databases">
        <authorList>
            <person name="Chiriac C."/>
            <person name="Salcher M."/>
            <person name="Ghai R."/>
            <person name="Kavagutti S V."/>
        </authorList>
    </citation>
    <scope>NUCLEOTIDE SEQUENCE</scope>
</reference>
<sequence length="80" mass="9597">MKREDLTLLRHLHQQYVNAHAELNRLCLELERIDGQRQEVRKILDETRESERVLINKLEKEMGKTITPDDLIEIIKTNDF</sequence>
<name>A0A6J5NVQ9_9CAUD</name>
<organism evidence="1">
    <name type="scientific">uncultured Caudovirales phage</name>
    <dbReference type="NCBI Taxonomy" id="2100421"/>
    <lineage>
        <taxon>Viruses</taxon>
        <taxon>Duplodnaviria</taxon>
        <taxon>Heunggongvirae</taxon>
        <taxon>Uroviricota</taxon>
        <taxon>Caudoviricetes</taxon>
        <taxon>Peduoviridae</taxon>
        <taxon>Maltschvirus</taxon>
        <taxon>Maltschvirus maltsch</taxon>
    </lineage>
</organism>
<proteinExistence type="predicted"/>
<dbReference type="EMBL" id="LR796670">
    <property type="protein sequence ID" value="CAB4159294.1"/>
    <property type="molecule type" value="Genomic_DNA"/>
</dbReference>
<evidence type="ECO:0000313" key="1">
    <source>
        <dbReference type="EMBL" id="CAB4159294.1"/>
    </source>
</evidence>
<protein>
    <submittedName>
        <fullName evidence="1">Uncharacterized protein</fullName>
    </submittedName>
</protein>
<gene>
    <name evidence="1" type="ORF">UFOVP699_83</name>
</gene>